<feature type="compositionally biased region" description="Basic and acidic residues" evidence="1">
    <location>
        <begin position="121"/>
        <end position="144"/>
    </location>
</feature>
<dbReference type="Proteomes" id="UP001305414">
    <property type="component" value="Unassembled WGS sequence"/>
</dbReference>
<organism evidence="2 3">
    <name type="scientific">Xylaria bambusicola</name>
    <dbReference type="NCBI Taxonomy" id="326684"/>
    <lineage>
        <taxon>Eukaryota</taxon>
        <taxon>Fungi</taxon>
        <taxon>Dikarya</taxon>
        <taxon>Ascomycota</taxon>
        <taxon>Pezizomycotina</taxon>
        <taxon>Sordariomycetes</taxon>
        <taxon>Xylariomycetidae</taxon>
        <taxon>Xylariales</taxon>
        <taxon>Xylariaceae</taxon>
        <taxon>Xylaria</taxon>
    </lineage>
</organism>
<evidence type="ECO:0000313" key="3">
    <source>
        <dbReference type="Proteomes" id="UP001305414"/>
    </source>
</evidence>
<name>A0AAN7YWY5_9PEZI</name>
<gene>
    <name evidence="2" type="ORF">RRF57_004280</name>
</gene>
<evidence type="ECO:0000256" key="1">
    <source>
        <dbReference type="SAM" id="MobiDB-lite"/>
    </source>
</evidence>
<keyword evidence="3" id="KW-1185">Reference proteome</keyword>
<sequence length="173" mass="18983">MGTADIEPNRLASPQARLTDTPWRRSVSGFYTFLGSQECAKMEPGGRPDDGGIPSPEKARIPICTVGGVVWYETGLPTISHLHRGVRVGHGDMYMEASPQSARASGTHYRRWAVLRQSRHASSETRIKTSTRSAHDRTALDRTAPHRTVPHHSAAIILNESLILCCSVLSSTR</sequence>
<feature type="region of interest" description="Disordered" evidence="1">
    <location>
        <begin position="39"/>
        <end position="59"/>
    </location>
</feature>
<proteinExistence type="predicted"/>
<protein>
    <submittedName>
        <fullName evidence="2">Uncharacterized protein</fullName>
    </submittedName>
</protein>
<comment type="caution">
    <text evidence="2">The sequence shown here is derived from an EMBL/GenBank/DDBJ whole genome shotgun (WGS) entry which is preliminary data.</text>
</comment>
<dbReference type="EMBL" id="JAWHQM010000009">
    <property type="protein sequence ID" value="KAK5628565.1"/>
    <property type="molecule type" value="Genomic_DNA"/>
</dbReference>
<evidence type="ECO:0000313" key="2">
    <source>
        <dbReference type="EMBL" id="KAK5628565.1"/>
    </source>
</evidence>
<accession>A0AAN7YWY5</accession>
<dbReference type="AlphaFoldDB" id="A0AAN7YWY5"/>
<feature type="compositionally biased region" description="Basic and acidic residues" evidence="1">
    <location>
        <begin position="40"/>
        <end position="50"/>
    </location>
</feature>
<reference evidence="2 3" key="1">
    <citation type="submission" date="2023-10" db="EMBL/GenBank/DDBJ databases">
        <title>Draft genome sequence of Xylaria bambusicola isolate GMP-LS, the root and basal stem rot pathogen of sugarcane in Indonesia.</title>
        <authorList>
            <person name="Selvaraj P."/>
            <person name="Muralishankar V."/>
            <person name="Muruganantham S."/>
            <person name="Sp S."/>
            <person name="Haryani S."/>
            <person name="Lau K.J.X."/>
            <person name="Naqvi N.I."/>
        </authorList>
    </citation>
    <scope>NUCLEOTIDE SEQUENCE [LARGE SCALE GENOMIC DNA]</scope>
    <source>
        <strain evidence="2">GMP-LS</strain>
    </source>
</reference>
<feature type="region of interest" description="Disordered" evidence="1">
    <location>
        <begin position="120"/>
        <end position="146"/>
    </location>
</feature>